<keyword evidence="12" id="KW-1185">Reference proteome</keyword>
<evidence type="ECO:0000256" key="7">
    <source>
        <dbReference type="ARBA" id="ARBA00023085"/>
    </source>
</evidence>
<dbReference type="Proteomes" id="UP000188354">
    <property type="component" value="Chromosome LG17"/>
</dbReference>
<evidence type="ECO:0000313" key="11">
    <source>
        <dbReference type="EMBL" id="OIV94125.1"/>
    </source>
</evidence>
<dbReference type="GO" id="GO:0042545">
    <property type="term" value="P:cell wall modification"/>
    <property type="evidence" value="ECO:0007669"/>
    <property type="project" value="InterPro"/>
</dbReference>
<dbReference type="UniPathway" id="UPA00545">
    <property type="reaction ID" value="UER00823"/>
</dbReference>
<dbReference type="AlphaFoldDB" id="A0A1J7G124"/>
<evidence type="ECO:0000256" key="1">
    <source>
        <dbReference type="ARBA" id="ARBA00004191"/>
    </source>
</evidence>
<comment type="subcellular location">
    <subcellularLocation>
        <location evidence="1">Secreted</location>
        <location evidence="1">Cell wall</location>
    </subcellularLocation>
</comment>
<evidence type="ECO:0000256" key="2">
    <source>
        <dbReference type="ARBA" id="ARBA00005184"/>
    </source>
</evidence>
<dbReference type="NCBIfam" id="TIGR01614">
    <property type="entry name" value="PME_inhib"/>
    <property type="match status" value="1"/>
</dbReference>
<dbReference type="InterPro" id="IPR000070">
    <property type="entry name" value="Pectinesterase_cat"/>
</dbReference>
<keyword evidence="9" id="KW-0732">Signal</keyword>
<dbReference type="SMART" id="SM00856">
    <property type="entry name" value="PMEI"/>
    <property type="match status" value="1"/>
</dbReference>
<evidence type="ECO:0000256" key="4">
    <source>
        <dbReference type="ARBA" id="ARBA00007786"/>
    </source>
</evidence>
<dbReference type="Gramene" id="OIV94125">
    <property type="protein sequence ID" value="OIV94125"/>
    <property type="gene ID" value="TanjilG_29225"/>
</dbReference>
<dbReference type="InterPro" id="IPR035513">
    <property type="entry name" value="Invertase/methylesterase_inhib"/>
</dbReference>
<dbReference type="EMBL" id="CM007377">
    <property type="protein sequence ID" value="OIV94125.1"/>
    <property type="molecule type" value="Genomic_DNA"/>
</dbReference>
<evidence type="ECO:0000313" key="12">
    <source>
        <dbReference type="Proteomes" id="UP000188354"/>
    </source>
</evidence>
<dbReference type="PROSITE" id="PS00800">
    <property type="entry name" value="PECTINESTERASE_1"/>
    <property type="match status" value="1"/>
</dbReference>
<comment type="similarity">
    <text evidence="3">In the N-terminal section; belongs to the PMEI family.</text>
</comment>
<feature type="chain" id="PRO_5012701492" description="Pectinesterase inhibitor domain-containing protein" evidence="9">
    <location>
        <begin position="24"/>
        <end position="754"/>
    </location>
</feature>
<dbReference type="GO" id="GO:0045490">
    <property type="term" value="P:pectin catabolic process"/>
    <property type="evidence" value="ECO:0007669"/>
    <property type="project" value="UniProtKB-UniPathway"/>
</dbReference>
<dbReference type="FunFam" id="1.20.140.40:FF:000025">
    <property type="entry name" value="Pectinesterase"/>
    <property type="match status" value="1"/>
</dbReference>
<proteinExistence type="inferred from homology"/>
<feature type="active site" evidence="8">
    <location>
        <position position="372"/>
    </location>
</feature>
<dbReference type="SUPFAM" id="SSF101148">
    <property type="entry name" value="Plant invertase/pectin methylesterase inhibitor"/>
    <property type="match status" value="1"/>
</dbReference>
<dbReference type="Gene3D" id="1.20.140.40">
    <property type="entry name" value="Invertase/pectin methylesterase inhibitor family protein"/>
    <property type="match status" value="1"/>
</dbReference>
<keyword evidence="6" id="KW-0378">Hydrolase</keyword>
<comment type="similarity">
    <text evidence="4">In the C-terminal section; belongs to the pectinesterase family.</text>
</comment>
<feature type="signal peptide" evidence="9">
    <location>
        <begin position="1"/>
        <end position="23"/>
    </location>
</feature>
<dbReference type="GO" id="GO:0030599">
    <property type="term" value="F:pectinesterase activity"/>
    <property type="evidence" value="ECO:0007669"/>
    <property type="project" value="InterPro"/>
</dbReference>
<comment type="pathway">
    <text evidence="2">Glycan metabolism; pectin degradation; 2-dehydro-3-deoxy-D-gluconate from pectin: step 1/5.</text>
</comment>
<dbReference type="InterPro" id="IPR006501">
    <property type="entry name" value="Pectinesterase_inhib_dom"/>
</dbReference>
<feature type="domain" description="Pectinesterase inhibitor" evidence="10">
    <location>
        <begin position="19"/>
        <end position="172"/>
    </location>
</feature>
<reference evidence="11 12" key="1">
    <citation type="journal article" date="2017" name="Plant Biotechnol. J.">
        <title>A comprehensive draft genome sequence for lupin (Lupinus angustifolius), an emerging health food: insights into plant-microbe interactions and legume evolution.</title>
        <authorList>
            <person name="Hane J.K."/>
            <person name="Ming Y."/>
            <person name="Kamphuis L.G."/>
            <person name="Nelson M.N."/>
            <person name="Garg G."/>
            <person name="Atkins C.A."/>
            <person name="Bayer P.E."/>
            <person name="Bravo A."/>
            <person name="Bringans S."/>
            <person name="Cannon S."/>
            <person name="Edwards D."/>
            <person name="Foley R."/>
            <person name="Gao L.L."/>
            <person name="Harrison M.J."/>
            <person name="Huang W."/>
            <person name="Hurgobin B."/>
            <person name="Li S."/>
            <person name="Liu C.W."/>
            <person name="McGrath A."/>
            <person name="Morahan G."/>
            <person name="Murray J."/>
            <person name="Weller J."/>
            <person name="Jian J."/>
            <person name="Singh K.B."/>
        </authorList>
    </citation>
    <scope>NUCLEOTIDE SEQUENCE [LARGE SCALE GENOMIC DNA]</scope>
    <source>
        <strain evidence="12">cv. Tanjil</strain>
        <tissue evidence="11">Whole plant</tissue>
    </source>
</reference>
<dbReference type="InterPro" id="IPR011050">
    <property type="entry name" value="Pectin_lyase_fold/virulence"/>
</dbReference>
<evidence type="ECO:0000259" key="10">
    <source>
        <dbReference type="SMART" id="SM00856"/>
    </source>
</evidence>
<dbReference type="Pfam" id="PF01095">
    <property type="entry name" value="Pectinesterase"/>
    <property type="match status" value="2"/>
</dbReference>
<evidence type="ECO:0000256" key="8">
    <source>
        <dbReference type="PROSITE-ProRule" id="PRU10040"/>
    </source>
</evidence>
<dbReference type="PROSITE" id="PS00503">
    <property type="entry name" value="PECTINESTERASE_2"/>
    <property type="match status" value="2"/>
</dbReference>
<dbReference type="Pfam" id="PF04043">
    <property type="entry name" value="PMEI"/>
    <property type="match status" value="1"/>
</dbReference>
<evidence type="ECO:0000256" key="5">
    <source>
        <dbReference type="ARBA" id="ARBA00022512"/>
    </source>
</evidence>
<dbReference type="FunFam" id="2.160.20.10:FF:000001">
    <property type="entry name" value="Pectinesterase"/>
    <property type="match status" value="2"/>
</dbReference>
<dbReference type="Gene3D" id="2.160.20.10">
    <property type="entry name" value="Single-stranded right-handed beta-helix, Pectin lyase-like"/>
    <property type="match status" value="2"/>
</dbReference>
<dbReference type="STRING" id="3871.A0A1J7G124"/>
<keyword evidence="5" id="KW-0134">Cell wall</keyword>
<keyword evidence="5" id="KW-0964">Secreted</keyword>
<dbReference type="SUPFAM" id="SSF51126">
    <property type="entry name" value="Pectin lyase-like"/>
    <property type="match status" value="2"/>
</dbReference>
<dbReference type="InterPro" id="IPR012334">
    <property type="entry name" value="Pectin_lyas_fold"/>
</dbReference>
<protein>
    <recommendedName>
        <fullName evidence="10">Pectinesterase inhibitor domain-containing protein</fullName>
    </recommendedName>
</protein>
<evidence type="ECO:0000256" key="6">
    <source>
        <dbReference type="ARBA" id="ARBA00022801"/>
    </source>
</evidence>
<dbReference type="InterPro" id="IPR033131">
    <property type="entry name" value="Pectinesterase_Asp_AS"/>
</dbReference>
<accession>A0A1J7G124</accession>
<dbReference type="OMA" id="TANQQTC"/>
<dbReference type="GO" id="GO:0004857">
    <property type="term" value="F:enzyme inhibitor activity"/>
    <property type="evidence" value="ECO:0007669"/>
    <property type="project" value="InterPro"/>
</dbReference>
<dbReference type="PANTHER" id="PTHR31707">
    <property type="entry name" value="PECTINESTERASE"/>
    <property type="match status" value="1"/>
</dbReference>
<name>A0A1J7G124_LUPAN</name>
<keyword evidence="7" id="KW-0063">Aspartyl esterase</keyword>
<dbReference type="CDD" id="cd15798">
    <property type="entry name" value="PMEI-like_3"/>
    <property type="match status" value="1"/>
</dbReference>
<feature type="active site" evidence="8">
    <location>
        <position position="592"/>
    </location>
</feature>
<organism evidence="11 12">
    <name type="scientific">Lupinus angustifolius</name>
    <name type="common">Narrow-leaved blue lupine</name>
    <dbReference type="NCBI Taxonomy" id="3871"/>
    <lineage>
        <taxon>Eukaryota</taxon>
        <taxon>Viridiplantae</taxon>
        <taxon>Streptophyta</taxon>
        <taxon>Embryophyta</taxon>
        <taxon>Tracheophyta</taxon>
        <taxon>Spermatophyta</taxon>
        <taxon>Magnoliopsida</taxon>
        <taxon>eudicotyledons</taxon>
        <taxon>Gunneridae</taxon>
        <taxon>Pentapetalae</taxon>
        <taxon>rosids</taxon>
        <taxon>fabids</taxon>
        <taxon>Fabales</taxon>
        <taxon>Fabaceae</taxon>
        <taxon>Papilionoideae</taxon>
        <taxon>50 kb inversion clade</taxon>
        <taxon>genistoids sensu lato</taxon>
        <taxon>core genistoids</taxon>
        <taxon>Genisteae</taxon>
        <taxon>Lupinus</taxon>
    </lineage>
</organism>
<evidence type="ECO:0000256" key="3">
    <source>
        <dbReference type="ARBA" id="ARBA00006027"/>
    </source>
</evidence>
<dbReference type="InterPro" id="IPR018040">
    <property type="entry name" value="Pectinesterase_Tyr_AS"/>
</dbReference>
<sequence>MDKFLINWCVGYFLLYSLLLVHGIELSCNQTPYPHVCKHYIDTSHAIDKISTTLDASSSYSSFHDMALKVTMDQAIKYHKLFSTMEMNNFKDTRAKLAWEDCLHLYEDTIHQLNHSMRSNNINDKLTWQSASIANHQTCQNGFIDFNLPSHLNYFPSMLTNFSKLLSNSLFISNTIALASSSSAKQVGGRKLLSSHDGFPNWVSSSDRRLLQATRAAPIKVDVVVAQDGSGNYKTISEGVAEASKLSGKGRIVVHVKAGIYKENVDIKKTVKKLMIIGDGIDATIITSNRNTQDGFTTFRSATFAVSGEGFIAKDITFENTAGPQKHQAVALRSGADHSVFYRCSFKGYQDTLYVHTQRQFYRDSDIYGTVDFIFGDAITVLQNCNIYVRKPMSNQQNTVTAQGRTDPNENTGIIIHNSRITASGDLKPIQSNFKTFLGRPWQKYSRTVILKSNLDGLVNPLGWIPWSGSFALSTLYYGEYMNIGAGANTKGRVNWVGFHVINDPSEAVKFSVGDFLNGDSWIPAVSGEGFIAKDITFENTAGPQKHQAVALRSGADHSVFYRCSFKGYQDTLYVHTQRQFYRDSDIYGTVDFIFGDAITVLQNCNIYVRKPMSNQQNTVTAQGRTDPNENTGIIIHNSRITASGDLKPIQSNFKTFLGRPWQKYSRTVILKSNLDGLVNPLGWIPWSGSFALSTLYYGEYMNIGAGANTKGRVNWVGFHVINDPSEAVKFSVGDFLNGDSWIPGSGVPFDVGL</sequence>
<evidence type="ECO:0000256" key="9">
    <source>
        <dbReference type="SAM" id="SignalP"/>
    </source>
</evidence>
<gene>
    <name evidence="11" type="ORF">TanjilG_29225</name>
</gene>